<proteinExistence type="predicted"/>
<accession>A0A854NNI2</accession>
<dbReference type="RefSeq" id="WP_010935362.1">
    <property type="nucleotide sequence ID" value="NZ_LSZF01000003.1"/>
</dbReference>
<evidence type="ECO:0000313" key="2">
    <source>
        <dbReference type="EMBL" id="OWM35909.1"/>
    </source>
</evidence>
<gene>
    <name evidence="2" type="ORF">AY602_09680</name>
</gene>
<evidence type="ECO:0000256" key="1">
    <source>
        <dbReference type="SAM" id="MobiDB-lite"/>
    </source>
</evidence>
<feature type="region of interest" description="Disordered" evidence="1">
    <location>
        <begin position="50"/>
        <end position="73"/>
    </location>
</feature>
<evidence type="ECO:0000313" key="3">
    <source>
        <dbReference type="Proteomes" id="UP000197692"/>
    </source>
</evidence>
<evidence type="ECO:0008006" key="4">
    <source>
        <dbReference type="Google" id="ProtNLM"/>
    </source>
</evidence>
<protein>
    <recommendedName>
        <fullName evidence="4">HK97 gp10 family phage protein</fullName>
    </recommendedName>
</protein>
<organism evidence="2 3">
    <name type="scientific">Corynebacterium diphtheriae bv. mitis</name>
    <dbReference type="NCBI Taxonomy" id="1806053"/>
    <lineage>
        <taxon>Bacteria</taxon>
        <taxon>Bacillati</taxon>
        <taxon>Actinomycetota</taxon>
        <taxon>Actinomycetes</taxon>
        <taxon>Mycobacteriales</taxon>
        <taxon>Corynebacteriaceae</taxon>
        <taxon>Corynebacterium</taxon>
    </lineage>
</organism>
<dbReference type="AlphaFoldDB" id="A0A854NNI2"/>
<name>A0A854NNI2_CORDP</name>
<dbReference type="EMBL" id="LSZF01000003">
    <property type="protein sequence ID" value="OWM35909.1"/>
    <property type="molecule type" value="Genomic_DNA"/>
</dbReference>
<comment type="caution">
    <text evidence="2">The sequence shown here is derived from an EMBL/GenBank/DDBJ whole genome shotgun (WGS) entry which is preliminary data.</text>
</comment>
<sequence length="137" mass="15192">MSNQDYTGVRVEGARKLRSTLKKAGIDVRDDMKQAHKDAASIVSRRAAQITPVGPGSRRHKPGQLKASVRPAGTQTAAIVRAGKKRVPYAGPIQWGWHKRKIKPTFFLTRAASDTEPAWLKGYEKKFNQILDSIEGK</sequence>
<reference evidence="3" key="1">
    <citation type="submission" date="2016-02" db="EMBL/GenBank/DDBJ databases">
        <title>Genomic analyses of a collection of pathogenic Corynebacterium diphtheriae.</title>
        <authorList>
            <person name="Sangal V."/>
            <person name="Titov L."/>
        </authorList>
    </citation>
    <scope>NUCLEOTIDE SEQUENCE [LARGE SCALE GENOMIC DNA]</scope>
    <source>
        <strain evidence="3">1438</strain>
    </source>
</reference>
<dbReference type="Proteomes" id="UP000197692">
    <property type="component" value="Unassembled WGS sequence"/>
</dbReference>